<organism evidence="3 4">
    <name type="scientific">Leishmania martiniquensis</name>
    <dbReference type="NCBI Taxonomy" id="1580590"/>
    <lineage>
        <taxon>Eukaryota</taxon>
        <taxon>Discoba</taxon>
        <taxon>Euglenozoa</taxon>
        <taxon>Kinetoplastea</taxon>
        <taxon>Metakinetoplastina</taxon>
        <taxon>Trypanosomatida</taxon>
        <taxon>Trypanosomatidae</taxon>
        <taxon>Leishmaniinae</taxon>
        <taxon>Leishmania</taxon>
    </lineage>
</organism>
<feature type="region of interest" description="Disordered" evidence="2">
    <location>
        <begin position="562"/>
        <end position="636"/>
    </location>
</feature>
<dbReference type="SMR" id="A0A836H9E5"/>
<proteinExistence type="predicted"/>
<feature type="region of interest" description="Disordered" evidence="2">
    <location>
        <begin position="439"/>
        <end position="462"/>
    </location>
</feature>
<keyword evidence="4" id="KW-1185">Reference proteome</keyword>
<feature type="compositionally biased region" description="Polar residues" evidence="2">
    <location>
        <begin position="397"/>
        <end position="408"/>
    </location>
</feature>
<dbReference type="AlphaFoldDB" id="A0A836H9E5"/>
<feature type="compositionally biased region" description="Low complexity" evidence="2">
    <location>
        <begin position="601"/>
        <end position="620"/>
    </location>
</feature>
<evidence type="ECO:0000313" key="3">
    <source>
        <dbReference type="EMBL" id="KAG5472513.1"/>
    </source>
</evidence>
<protein>
    <submittedName>
        <fullName evidence="3">Uncharacterized protein</fullName>
    </submittedName>
</protein>
<dbReference type="EMBL" id="JAFEUZ010000030">
    <property type="protein sequence ID" value="KAG5472513.1"/>
    <property type="molecule type" value="Genomic_DNA"/>
</dbReference>
<comment type="caution">
    <text evidence="3">The sequence shown here is derived from an EMBL/GenBank/DDBJ whole genome shotgun (WGS) entry which is preliminary data.</text>
</comment>
<feature type="compositionally biased region" description="Low complexity" evidence="2">
    <location>
        <begin position="444"/>
        <end position="459"/>
    </location>
</feature>
<sequence length="636" mass="68288">MHRFRTSLCLNGVRTSDYVPLHLVDARTLSLKGRLVSVDDVVELALPSKVATAMMSAMAAVPACSYSVFCLLGPQVHHGRFGDAVVHNIIQNQACRSSVLGECQASPHPVTVAWKGCNRHDVAPLQYEECLLLGCDGGAMACETLKASDAAEAVNEVLRTLQLISLTVFKYAENKTCVVLIGTQLSTAHMAALLLASHRHVFLYVDETMSAEEVLATTAEMQQVRDSLSSFAAPLAIDVERAQRTVASSGGGASPLQMSCTLHALARTDKEYEVLLAAVAREWAKQQKRHSPCSSPGAVTALDNGDVGSGSLLDVLGRELEEARAAQRVAENALADERRVHRTEMLALRAELESAQQCGVDDTAASEALSGSTVKGRVVSKNLLHSLQQQQHSHHSPSNNTASSDTVSQLQKALKDALKAQQFAEEKVRLLELRQSLAAPGSKSVPTAAGGASGAVTSPRPSLRLQPATAAGVAAPTWEQKLLQQENAALVSEFRRKEKAWQQQLRQASAQAAQLKEERATMEATLRLQSQAIAAAQQALVDSRVAQEQEMKQLLERVRVLSQETRSRHRSRARSADTGHGRSSPADGEVAEAEVASTSISPSRTPQRQSTQQQPLLTSSMPKAPSCSGGMMSPHR</sequence>
<dbReference type="KEGG" id="lmat:92513957"/>
<feature type="coiled-coil region" evidence="1">
    <location>
        <begin position="313"/>
        <end position="340"/>
    </location>
</feature>
<gene>
    <name evidence="3" type="ORF">LSCM1_03914</name>
</gene>
<dbReference type="Proteomes" id="UP000673552">
    <property type="component" value="Unassembled WGS sequence"/>
</dbReference>
<accession>A0A836H9E5</accession>
<feature type="region of interest" description="Disordered" evidence="2">
    <location>
        <begin position="387"/>
        <end position="408"/>
    </location>
</feature>
<dbReference type="GeneID" id="92513957"/>
<dbReference type="RefSeq" id="XP_067176813.1">
    <property type="nucleotide sequence ID" value="XM_067321445.1"/>
</dbReference>
<name>A0A836H9E5_9TRYP</name>
<evidence type="ECO:0000313" key="4">
    <source>
        <dbReference type="Proteomes" id="UP000673552"/>
    </source>
</evidence>
<evidence type="ECO:0000256" key="2">
    <source>
        <dbReference type="SAM" id="MobiDB-lite"/>
    </source>
</evidence>
<keyword evidence="1" id="KW-0175">Coiled coil</keyword>
<evidence type="ECO:0000256" key="1">
    <source>
        <dbReference type="SAM" id="Coils"/>
    </source>
</evidence>
<reference evidence="4" key="2">
    <citation type="journal article" date="2021" name="Sci. Data">
        <title>Chromosome-scale genome sequencing, assembly and annotation of six genomes from subfamily Leishmaniinae.</title>
        <authorList>
            <person name="Almutairi H."/>
            <person name="Urbaniak M.D."/>
            <person name="Bates M.D."/>
            <person name="Jariyapan N."/>
            <person name="Kwakye-Nuako G."/>
            <person name="Thomaz Soccol V."/>
            <person name="Al-Salem W.S."/>
            <person name="Dillon R.J."/>
            <person name="Bates P.A."/>
            <person name="Gatherer D."/>
        </authorList>
    </citation>
    <scope>NUCLEOTIDE SEQUENCE [LARGE SCALE GENOMIC DNA]</scope>
</reference>
<dbReference type="OrthoDB" id="273292at2759"/>
<reference evidence="4" key="1">
    <citation type="journal article" date="2021" name="Microbiol. Resour. Announc.">
        <title>LGAAP: Leishmaniinae Genome Assembly and Annotation Pipeline.</title>
        <authorList>
            <person name="Almutairi H."/>
            <person name="Urbaniak M.D."/>
            <person name="Bates M.D."/>
            <person name="Jariyapan N."/>
            <person name="Kwakye-Nuako G."/>
            <person name="Thomaz-Soccol V."/>
            <person name="Al-Salem W.S."/>
            <person name="Dillon R.J."/>
            <person name="Bates P.A."/>
            <person name="Gatherer D."/>
        </authorList>
    </citation>
    <scope>NUCLEOTIDE SEQUENCE [LARGE SCALE GENOMIC DNA]</scope>
</reference>